<dbReference type="Proteomes" id="UP000028123">
    <property type="component" value="Unassembled WGS sequence"/>
</dbReference>
<accession>A0A081P8A8</accession>
<name>A0A081P8A8_9BACL</name>
<evidence type="ECO:0000259" key="1">
    <source>
        <dbReference type="Pfam" id="PF04167"/>
    </source>
</evidence>
<feature type="domain" description="DUF402" evidence="1">
    <location>
        <begin position="61"/>
        <end position="165"/>
    </location>
</feature>
<dbReference type="PANTHER" id="PTHR41271">
    <property type="entry name" value="DUF402 DOMAIN-CONTAINING PROTEIN"/>
    <property type="match status" value="1"/>
</dbReference>
<dbReference type="InterPro" id="IPR035930">
    <property type="entry name" value="FomD-like_sf"/>
</dbReference>
<dbReference type="Pfam" id="PF04167">
    <property type="entry name" value="DUF402"/>
    <property type="match status" value="1"/>
</dbReference>
<evidence type="ECO:0000313" key="3">
    <source>
        <dbReference type="Proteomes" id="UP000028123"/>
    </source>
</evidence>
<organism evidence="2 3">
    <name type="scientific">Paenibacillus tyrfis</name>
    <dbReference type="NCBI Taxonomy" id="1501230"/>
    <lineage>
        <taxon>Bacteria</taxon>
        <taxon>Bacillati</taxon>
        <taxon>Bacillota</taxon>
        <taxon>Bacilli</taxon>
        <taxon>Bacillales</taxon>
        <taxon>Paenibacillaceae</taxon>
        <taxon>Paenibacillus</taxon>
    </lineage>
</organism>
<protein>
    <recommendedName>
        <fullName evidence="1">DUF402 domain-containing protein</fullName>
    </recommendedName>
</protein>
<dbReference type="InterPro" id="IPR007295">
    <property type="entry name" value="DUF402"/>
</dbReference>
<dbReference type="eggNOG" id="COG2306">
    <property type="taxonomic scope" value="Bacteria"/>
</dbReference>
<sequence length="184" mass="21711">MKPLKRKYGDRAEWKRVVERRYAQSYLETESYKGQVTLLEISKVTEPLYVTYDDKNICIADDGYLWLQQFPSDKHHSVTTMFNARGKVVQWYIDICYMNGIGENNIPWMDDLYLDIIILPSGEVVQKDADELEEALRNGIIDKQLYDMAWEESARINALVKNGEFHLLRLSEEHKDFLLNRLQK</sequence>
<dbReference type="PANTHER" id="PTHR41271:SF1">
    <property type="entry name" value="DUF402 DOMAIN-CONTAINING PROTEIN"/>
    <property type="match status" value="1"/>
</dbReference>
<dbReference type="RefSeq" id="WP_036678332.1">
    <property type="nucleotide sequence ID" value="NZ_JNVM01000005.1"/>
</dbReference>
<comment type="caution">
    <text evidence="2">The sequence shown here is derived from an EMBL/GenBank/DDBJ whole genome shotgun (WGS) entry which is preliminary data.</text>
</comment>
<dbReference type="AlphaFoldDB" id="A0A081P8A8"/>
<reference evidence="2 3" key="1">
    <citation type="submission" date="2014-06" db="EMBL/GenBank/DDBJ databases">
        <title>Draft genome sequence of Paenibacillus sp. MSt1.</title>
        <authorList>
            <person name="Aw Y.K."/>
            <person name="Ong K.S."/>
            <person name="Gan H.M."/>
            <person name="Lee S.M."/>
        </authorList>
    </citation>
    <scope>NUCLEOTIDE SEQUENCE [LARGE SCALE GENOMIC DNA]</scope>
    <source>
        <strain evidence="2 3">MSt1</strain>
    </source>
</reference>
<proteinExistence type="predicted"/>
<dbReference type="EMBL" id="JNVM01000005">
    <property type="protein sequence ID" value="KEQ26931.1"/>
    <property type="molecule type" value="Genomic_DNA"/>
</dbReference>
<dbReference type="SUPFAM" id="SSF159234">
    <property type="entry name" value="FomD-like"/>
    <property type="match status" value="1"/>
</dbReference>
<keyword evidence="3" id="KW-1185">Reference proteome</keyword>
<dbReference type="OrthoDB" id="2002222at2"/>
<dbReference type="Gene3D" id="2.40.380.10">
    <property type="entry name" value="FomD-like"/>
    <property type="match status" value="1"/>
</dbReference>
<gene>
    <name evidence="2" type="ORF">ET33_29820</name>
</gene>
<evidence type="ECO:0000313" key="2">
    <source>
        <dbReference type="EMBL" id="KEQ26931.1"/>
    </source>
</evidence>